<reference evidence="2 3" key="1">
    <citation type="submission" date="2023-06" db="EMBL/GenBank/DDBJ databases">
        <title>Complete Genome Sequence of Flavobacterium keumense K3R-10.</title>
        <authorList>
            <person name="Jeong H."/>
            <person name="Jhang S.Y."/>
            <person name="Kim J.N."/>
        </authorList>
    </citation>
    <scope>NUCLEOTIDE SEQUENCE [LARGE SCALE GENOMIC DNA]</scope>
    <source>
        <strain evidence="2 3">K3R-10</strain>
    </source>
</reference>
<dbReference type="InterPro" id="IPR011049">
    <property type="entry name" value="Serralysin-like_metalloprot_C"/>
</dbReference>
<keyword evidence="1" id="KW-0732">Signal</keyword>
<dbReference type="Gene3D" id="6.10.140.2190">
    <property type="match status" value="1"/>
</dbReference>
<accession>A0ABY8N6N4</accession>
<keyword evidence="3" id="KW-1185">Reference proteome</keyword>
<organism evidence="2 3">
    <name type="scientific">Flavobacterium keumense</name>
    <dbReference type="NCBI Taxonomy" id="1306518"/>
    <lineage>
        <taxon>Bacteria</taxon>
        <taxon>Pseudomonadati</taxon>
        <taxon>Bacteroidota</taxon>
        <taxon>Flavobacteriia</taxon>
        <taxon>Flavobacteriales</taxon>
        <taxon>Flavobacteriaceae</taxon>
        <taxon>Flavobacterium</taxon>
    </lineage>
</organism>
<evidence type="ECO:0000313" key="3">
    <source>
        <dbReference type="Proteomes" id="UP001232117"/>
    </source>
</evidence>
<proteinExistence type="predicted"/>
<dbReference type="Proteomes" id="UP001232117">
    <property type="component" value="Chromosome"/>
</dbReference>
<evidence type="ECO:0000313" key="2">
    <source>
        <dbReference type="EMBL" id="WGK94286.1"/>
    </source>
</evidence>
<sequence length="1226" mass="125724">MKKILLLIALLFSVLTFAQNQGITYQAVLYNSKAESLPGINNSSSPMTNKLVCLQFSIIDSNLQTEYQEKATVTTDAFGMVNLVIGYGTQTGGYASSFSTIVWSNGQKKLKVSLDQTGNCTVFEEISNQLLTYVPYALNASNAASVSGVVGIANGGTNATTILGAKTNLQLQNVDNTSDLNKPISTATQVALETKVDKISGKGLSTEDFTTAEKTKLASLTGTPDLSGYATVTSLTDAVTNKFVDLTTNQAIAGNKNFTSDIQVNGLTIGKGKGQNDQNTAVGAGALNSSNSNGTRNTAVGALALANYAGTTFDNNTGVGYFNMIGLTTGYGNTSLGAETMFNVGAASNNTAIGNQSLINTAGDNNVGVGARSGDGLTTGTNNTFLGTQARTLGSSSTISNSTALGYDAVVSTNNTIQLGNAAITDVKTNGAITATKFKIPNGTASQFLMADGSVSNSAGVPYNGATTSVNLGNNNLQANQITTNSLSVGNINNLAVGMKGTGETNYFGNGSMAYSPGGFANTAFGTLTLSETQGDENTALGSQAMRSNTTGAKNTAVGRASLGGNLTGSSNTAIGYNTRVGSNNLTNTTVIGANAIVSASNTIQLGDTNITSVKTSGKLTTGSITLPNTDGTSGQVLSTNGSGVVSWITPSSVNTSNLVDLTTNQTVAGNKTLSGITTVSNTTASTTTTSGAFVVAGGAGIAGNVNVGGNETISGSLGIGTTATNSSAALEVNSTTKGILFPRVTLAQRDLIASPAKGLVIMCTDCGQTGGELGELQVFNGSRWTNAVGTDASGVSAGINAPAIGSSFQGGLVAYILAPTDPGYEAGKIKGLIVTATDISSAAGIRYDAGTAILGINNVGTAIGTGLANTVASYTAYGSVNRSIPKIAMDYSVVENGVTYDDWYIPSRDELLKIHANKALLGSFPSSRGYWSSSLWTNSQALTMVVFSDTRGYYGGDGTDDGRNRVRFVRSFSIPIQTTITATNFNGNATSATNVSGVVAIANGGTGATTATGAINALLPSQASANGKVLTSDGTNVSWTSPGGNTHYVGESYGGGIVFYTYDNGAHGLIVATSEIGDLGPESSTSTTGITFGGNGIWTGAYRYGVGGGLENTSVIISKNSNSNTQYFNYSRTTNTLYAALSASQYLPGGTQSMYYGDWYLPSKGELELLWNNRLLISGSGYNPAHEYWSSTETNEFYAYKMQTNGGVGWTPKTALCFVLPIRRF</sequence>
<protein>
    <submittedName>
        <fullName evidence="2">Uncharacterized protein</fullName>
    </submittedName>
</protein>
<dbReference type="EMBL" id="CP092332">
    <property type="protein sequence ID" value="WGK94286.1"/>
    <property type="molecule type" value="Genomic_DNA"/>
</dbReference>
<feature type="chain" id="PRO_5046290243" evidence="1">
    <location>
        <begin position="19"/>
        <end position="1226"/>
    </location>
</feature>
<dbReference type="RefSeq" id="WP_264532987.1">
    <property type="nucleotide sequence ID" value="NZ_CP092332.1"/>
</dbReference>
<gene>
    <name evidence="2" type="ORF">MG292_09390</name>
</gene>
<feature type="signal peptide" evidence="1">
    <location>
        <begin position="1"/>
        <end position="18"/>
    </location>
</feature>
<evidence type="ECO:0000256" key="1">
    <source>
        <dbReference type="SAM" id="SignalP"/>
    </source>
</evidence>
<dbReference type="Gene3D" id="2.150.10.10">
    <property type="entry name" value="Serralysin-like metalloprotease, C-terminal"/>
    <property type="match status" value="1"/>
</dbReference>
<name>A0ABY8N6N4_9FLAO</name>